<gene>
    <name evidence="2" type="ORF">K503DRAFT_427134</name>
</gene>
<dbReference type="Pfam" id="PF18785">
    <property type="entry name" value="Inv-AAD"/>
    <property type="match status" value="1"/>
</dbReference>
<dbReference type="SUPFAM" id="SSF53927">
    <property type="entry name" value="Cytidine deaminase-like"/>
    <property type="match status" value="1"/>
</dbReference>
<keyword evidence="3" id="KW-1185">Reference proteome</keyword>
<evidence type="ECO:0000313" key="3">
    <source>
        <dbReference type="Proteomes" id="UP000092154"/>
    </source>
</evidence>
<dbReference type="InParanoid" id="A0A1B7NAQ1"/>
<dbReference type="InterPro" id="IPR002125">
    <property type="entry name" value="CMP_dCMP_dom"/>
</dbReference>
<dbReference type="Gene3D" id="3.40.140.10">
    <property type="entry name" value="Cytidine Deaminase, domain 2"/>
    <property type="match status" value="1"/>
</dbReference>
<reference evidence="2 3" key="1">
    <citation type="submission" date="2016-06" db="EMBL/GenBank/DDBJ databases">
        <title>Comparative genomics of the ectomycorrhizal sister species Rhizopogon vinicolor and Rhizopogon vesiculosus (Basidiomycota: Boletales) reveals a divergence of the mating type B locus.</title>
        <authorList>
            <consortium name="DOE Joint Genome Institute"/>
            <person name="Mujic A.B."/>
            <person name="Kuo A."/>
            <person name="Tritt A."/>
            <person name="Lipzen A."/>
            <person name="Chen C."/>
            <person name="Johnson J."/>
            <person name="Sharma A."/>
            <person name="Barry K."/>
            <person name="Grigoriev I.V."/>
            <person name="Spatafora J.W."/>
        </authorList>
    </citation>
    <scope>NUCLEOTIDE SEQUENCE [LARGE SCALE GENOMIC DNA]</scope>
    <source>
        <strain evidence="2 3">AM-OR11-026</strain>
    </source>
</reference>
<evidence type="ECO:0000259" key="1">
    <source>
        <dbReference type="PROSITE" id="PS51747"/>
    </source>
</evidence>
<proteinExistence type="predicted"/>
<dbReference type="PANTHER" id="PTHR11079:SF162">
    <property type="entry name" value="RIBOFLAVIN BIOSYNTHESIS PROTEIN PYRD, CHLOROPLASTIC"/>
    <property type="match status" value="1"/>
</dbReference>
<name>A0A1B7NAQ1_9AGAM</name>
<dbReference type="InterPro" id="IPR016193">
    <property type="entry name" value="Cytidine_deaminase-like"/>
</dbReference>
<sequence length="178" mass="19448">MSKPPTSDEHEPFLRQALEQTAFCEPVQTAFCVGCVLVAYLPDSNPIVLSTGFSRELPGNTHAEANALAKVQILSSLQLQSLVSPWPGEAAPVIEDLLHHVDVYTTLEPCSVRTSGLPSCADALIRARIRRCIIGVREPDDFVKCEGAQKMKDAGIEVIWYGGLEQECLDAARRGHHI</sequence>
<feature type="domain" description="CMP/dCMP-type deaminase" evidence="1">
    <location>
        <begin position="8"/>
        <end position="158"/>
    </location>
</feature>
<dbReference type="AlphaFoldDB" id="A0A1B7NAQ1"/>
<dbReference type="STRING" id="1314800.A0A1B7NAQ1"/>
<dbReference type="GO" id="GO:0008835">
    <property type="term" value="F:diaminohydroxyphosphoribosylaminopyrimidine deaminase activity"/>
    <property type="evidence" value="ECO:0007669"/>
    <property type="project" value="TreeGrafter"/>
</dbReference>
<evidence type="ECO:0000313" key="2">
    <source>
        <dbReference type="EMBL" id="OAX41961.1"/>
    </source>
</evidence>
<organism evidence="2 3">
    <name type="scientific">Rhizopogon vinicolor AM-OR11-026</name>
    <dbReference type="NCBI Taxonomy" id="1314800"/>
    <lineage>
        <taxon>Eukaryota</taxon>
        <taxon>Fungi</taxon>
        <taxon>Dikarya</taxon>
        <taxon>Basidiomycota</taxon>
        <taxon>Agaricomycotina</taxon>
        <taxon>Agaricomycetes</taxon>
        <taxon>Agaricomycetidae</taxon>
        <taxon>Boletales</taxon>
        <taxon>Suillineae</taxon>
        <taxon>Rhizopogonaceae</taxon>
        <taxon>Rhizopogon</taxon>
    </lineage>
</organism>
<dbReference type="EMBL" id="KV448167">
    <property type="protein sequence ID" value="OAX41961.1"/>
    <property type="molecule type" value="Genomic_DNA"/>
</dbReference>
<dbReference type="Proteomes" id="UP000092154">
    <property type="component" value="Unassembled WGS sequence"/>
</dbReference>
<dbReference type="GO" id="GO:0006139">
    <property type="term" value="P:nucleobase-containing compound metabolic process"/>
    <property type="evidence" value="ECO:0007669"/>
    <property type="project" value="UniProtKB-ARBA"/>
</dbReference>
<protein>
    <submittedName>
        <fullName evidence="2">Diaminohydroxyphosphoribosylamino-pyrimidine deaminase</fullName>
    </submittedName>
</protein>
<dbReference type="OrthoDB" id="252265at2759"/>
<dbReference type="PROSITE" id="PS51747">
    <property type="entry name" value="CYT_DCMP_DEAMINASES_2"/>
    <property type="match status" value="1"/>
</dbReference>
<dbReference type="PANTHER" id="PTHR11079">
    <property type="entry name" value="CYTOSINE DEAMINASE FAMILY MEMBER"/>
    <property type="match status" value="1"/>
</dbReference>
<accession>A0A1B7NAQ1</accession>